<keyword evidence="6" id="KW-1185">Reference proteome</keyword>
<dbReference type="Pfam" id="PF12812">
    <property type="entry name" value="PDZ_1"/>
    <property type="match status" value="2"/>
</dbReference>
<dbReference type="InterPro" id="IPR036034">
    <property type="entry name" value="PDZ_sf"/>
</dbReference>
<dbReference type="AlphaFoldDB" id="A0AAD5P7K8"/>
<evidence type="ECO:0000256" key="3">
    <source>
        <dbReference type="SAM" id="MobiDB-lite"/>
    </source>
</evidence>
<keyword evidence="2" id="KW-0677">Repeat</keyword>
<dbReference type="SUPFAM" id="SSF50156">
    <property type="entry name" value="PDZ domain-like"/>
    <property type="match status" value="3"/>
</dbReference>
<dbReference type="Gene3D" id="2.30.42.10">
    <property type="match status" value="1"/>
</dbReference>
<dbReference type="CDD" id="cd06719">
    <property type="entry name" value="PDZ2-4_Nma111p-like"/>
    <property type="match status" value="1"/>
</dbReference>
<evidence type="ECO:0000256" key="1">
    <source>
        <dbReference type="ARBA" id="ARBA00010541"/>
    </source>
</evidence>
<gene>
    <name evidence="5" type="ORF">BDA99DRAFT_566266</name>
</gene>
<reference evidence="5" key="1">
    <citation type="journal article" date="2022" name="IScience">
        <title>Evolution of zygomycete secretomes and the origins of terrestrial fungal ecologies.</title>
        <authorList>
            <person name="Chang Y."/>
            <person name="Wang Y."/>
            <person name="Mondo S."/>
            <person name="Ahrendt S."/>
            <person name="Andreopoulos W."/>
            <person name="Barry K."/>
            <person name="Beard J."/>
            <person name="Benny G.L."/>
            <person name="Blankenship S."/>
            <person name="Bonito G."/>
            <person name="Cuomo C."/>
            <person name="Desiro A."/>
            <person name="Gervers K.A."/>
            <person name="Hundley H."/>
            <person name="Kuo A."/>
            <person name="LaButti K."/>
            <person name="Lang B.F."/>
            <person name="Lipzen A."/>
            <person name="O'Donnell K."/>
            <person name="Pangilinan J."/>
            <person name="Reynolds N."/>
            <person name="Sandor L."/>
            <person name="Smith M.E."/>
            <person name="Tsang A."/>
            <person name="Grigoriev I.V."/>
            <person name="Stajich J.E."/>
            <person name="Spatafora J.W."/>
        </authorList>
    </citation>
    <scope>NUCLEOTIDE SEQUENCE</scope>
    <source>
        <strain evidence="5">RSA 2281</strain>
    </source>
</reference>
<comment type="similarity">
    <text evidence="1">Belongs to the peptidase S1C family.</text>
</comment>
<name>A0AAD5P7K8_9FUNG</name>
<dbReference type="PANTHER" id="PTHR46366">
    <property type="entry name" value="PRO-APOPTOTIC SERINE PROTEASE NMA111"/>
    <property type="match status" value="1"/>
</dbReference>
<dbReference type="InterPro" id="IPR001478">
    <property type="entry name" value="PDZ"/>
</dbReference>
<dbReference type="InterPro" id="IPR025926">
    <property type="entry name" value="PDZ-like_dom"/>
</dbReference>
<sequence length="1013" mass="112700">MIPQHGDQPVLPKERNFEGGDSPAPNQHPAKRRKREDHNGSHVNPEEQATENERRDSIVSTTKEDNMILDEPSIVVDTSDIAPLKPSKWQSTIEKVVKAIVSIRFSQVAAFDTEGPETSEASGFIVDAKNGIILTNRHVACAGPFVGEAVCHDHEEVDVFPIYRDPVHDFGFLKFDPSKIKYMPVTQVELRPELAKVGLDIRVVGNDAGEKLSILAGSISRLDRNTPDYGDLTYNDFNTFYLQAASSTSGGSSGSPVIDIDGNAVALQAGGHTKAATDFFLPLDRIKRALQYVQRGEPVPRGDIQTQFVYRPFDEVRRLGLKAETEEKLRKEFKDEIGMLVVETVLPEGPAHGKMEEGDILLTMNGQYITRFVPLEAMLDANVGKNLDIVIERGGKTLELTVQVGDLHAITPDRYVEVGGSKLNEVSYQLARAYCVPCRGVYVSEPSGMFRLDGPDNGWIIKSVDDKDTPNLDAFIEVMKGIPDRARVPIVYYSIADTHTILVSVVQVDRHWSGFRLAQRNDKTGLWDFTDYGDPIPPRPIEPSTKRFIELDESVGACKELIRCLVKVSYYMPCRLDGFPRNRKLGAGVVIDKERGFVVVARSIVPTAMGDLTITVADSLVIPGKVIYLHPTHNFAIVKYDPKLIGDTNVLSAPLSDKTLEQGHKVTLVAHNHNQRPVCLSTVVTDITCVTIPHNGTPRFRGINQDGITLDTPLALQCSSGLLASEDGKVQGLWLSYLGERNMNGHDNEYHLGLHISTILPVLERLQQNKPVELRSLDIELMPVQMAQASAMGMSDEWIRKVQDANHAKHQVFMIRRTEACSESRNVLKELDLILAINNKVITRMYELDVQYEAEELEMTILRQKKEMTVRVKTTPVSGAGTNRLVFWGGAVLQEPHKAVLQQSKTLPSKIYISARSKGSPAFMYGLVPTNWVTHINAVQVVTLDDLIQAVKDIPDNTYVRVRCVSFDNVPMMLSVKMVNHYFPLVDMVMDPKEECGWKKQTVNITTKASSST</sequence>
<dbReference type="CDD" id="cd06786">
    <property type="entry name" value="cpPDZ1_ScNma111-like"/>
    <property type="match status" value="1"/>
</dbReference>
<reference evidence="5" key="2">
    <citation type="submission" date="2023-02" db="EMBL/GenBank/DDBJ databases">
        <authorList>
            <consortium name="DOE Joint Genome Institute"/>
            <person name="Mondo S.J."/>
            <person name="Chang Y."/>
            <person name="Wang Y."/>
            <person name="Ahrendt S."/>
            <person name="Andreopoulos W."/>
            <person name="Barry K."/>
            <person name="Beard J."/>
            <person name="Benny G.L."/>
            <person name="Blankenship S."/>
            <person name="Bonito G."/>
            <person name="Cuomo C."/>
            <person name="Desiro A."/>
            <person name="Gervers K.A."/>
            <person name="Hundley H."/>
            <person name="Kuo A."/>
            <person name="LaButti K."/>
            <person name="Lang B.F."/>
            <person name="Lipzen A."/>
            <person name="O'Donnell K."/>
            <person name="Pangilinan J."/>
            <person name="Reynolds N."/>
            <person name="Sandor L."/>
            <person name="Smith M.W."/>
            <person name="Tsang A."/>
            <person name="Grigoriev I.V."/>
            <person name="Stajich J.E."/>
            <person name="Spatafora J.W."/>
        </authorList>
    </citation>
    <scope>NUCLEOTIDE SEQUENCE</scope>
    <source>
        <strain evidence="5">RSA 2281</strain>
    </source>
</reference>
<dbReference type="Gene3D" id="2.40.10.120">
    <property type="match status" value="2"/>
</dbReference>
<dbReference type="PRINTS" id="PR00834">
    <property type="entry name" value="PROTEASES2C"/>
</dbReference>
<feature type="region of interest" description="Disordered" evidence="3">
    <location>
        <begin position="1"/>
        <end position="65"/>
    </location>
</feature>
<evidence type="ECO:0000313" key="6">
    <source>
        <dbReference type="Proteomes" id="UP001209540"/>
    </source>
</evidence>
<protein>
    <submittedName>
        <fullName evidence="5">Trypsin-like cysteine/serine peptidase domain-containing protein</fullName>
    </submittedName>
</protein>
<feature type="domain" description="PDZ" evidence="4">
    <location>
        <begin position="319"/>
        <end position="406"/>
    </location>
</feature>
<dbReference type="PANTHER" id="PTHR46366:SF8">
    <property type="entry name" value="PRO-APOPTOTIC SERINE PROTEASE NMA111"/>
    <property type="match status" value="1"/>
</dbReference>
<dbReference type="InterPro" id="IPR001940">
    <property type="entry name" value="Peptidase_S1C"/>
</dbReference>
<evidence type="ECO:0000256" key="2">
    <source>
        <dbReference type="ARBA" id="ARBA00022737"/>
    </source>
</evidence>
<dbReference type="GO" id="GO:0004252">
    <property type="term" value="F:serine-type endopeptidase activity"/>
    <property type="evidence" value="ECO:0007669"/>
    <property type="project" value="InterPro"/>
</dbReference>
<dbReference type="InterPro" id="IPR009003">
    <property type="entry name" value="Peptidase_S1_PA"/>
</dbReference>
<dbReference type="Proteomes" id="UP001209540">
    <property type="component" value="Unassembled WGS sequence"/>
</dbReference>
<evidence type="ECO:0000313" key="5">
    <source>
        <dbReference type="EMBL" id="KAI9244365.1"/>
    </source>
</evidence>
<evidence type="ECO:0000259" key="4">
    <source>
        <dbReference type="PROSITE" id="PS50106"/>
    </source>
</evidence>
<accession>A0AAD5P7K8</accession>
<dbReference type="Pfam" id="PF13365">
    <property type="entry name" value="Trypsin_2"/>
    <property type="match status" value="1"/>
</dbReference>
<organism evidence="5 6">
    <name type="scientific">Phascolomyces articulosus</name>
    <dbReference type="NCBI Taxonomy" id="60185"/>
    <lineage>
        <taxon>Eukaryota</taxon>
        <taxon>Fungi</taxon>
        <taxon>Fungi incertae sedis</taxon>
        <taxon>Mucoromycota</taxon>
        <taxon>Mucoromycotina</taxon>
        <taxon>Mucoromycetes</taxon>
        <taxon>Mucorales</taxon>
        <taxon>Lichtheimiaceae</taxon>
        <taxon>Phascolomyces</taxon>
    </lineage>
</organism>
<dbReference type="SUPFAM" id="SSF50494">
    <property type="entry name" value="Trypsin-like serine proteases"/>
    <property type="match status" value="2"/>
</dbReference>
<comment type="caution">
    <text evidence="5">The sequence shown here is derived from an EMBL/GenBank/DDBJ whole genome shotgun (WGS) entry which is preliminary data.</text>
</comment>
<feature type="compositionally biased region" description="Basic and acidic residues" evidence="3">
    <location>
        <begin position="51"/>
        <end position="65"/>
    </location>
</feature>
<dbReference type="GO" id="GO:0006508">
    <property type="term" value="P:proteolysis"/>
    <property type="evidence" value="ECO:0007669"/>
    <property type="project" value="InterPro"/>
</dbReference>
<dbReference type="PROSITE" id="PS50106">
    <property type="entry name" value="PDZ"/>
    <property type="match status" value="1"/>
</dbReference>
<proteinExistence type="inferred from homology"/>
<dbReference type="EMBL" id="JAIXMP010000060">
    <property type="protein sequence ID" value="KAI9244365.1"/>
    <property type="molecule type" value="Genomic_DNA"/>
</dbReference>